<name>A0A4W6D193_LATCA</name>
<dbReference type="GO" id="GO:0008270">
    <property type="term" value="F:zinc ion binding"/>
    <property type="evidence" value="ECO:0007669"/>
    <property type="project" value="UniProtKB-KW"/>
</dbReference>
<dbReference type="Ensembl" id="ENSLCAT00010018903.1">
    <property type="protein sequence ID" value="ENSLCAP00010018499.1"/>
    <property type="gene ID" value="ENSLCAG00010008578.1"/>
</dbReference>
<feature type="domain" description="Arf-GAP" evidence="10">
    <location>
        <begin position="1"/>
        <end position="124"/>
    </location>
</feature>
<evidence type="ECO:0000313" key="12">
    <source>
        <dbReference type="Proteomes" id="UP000314980"/>
    </source>
</evidence>
<dbReference type="Gene3D" id="1.20.120.330">
    <property type="entry name" value="Nucleotidyltransferases domain 2"/>
    <property type="match status" value="1"/>
</dbReference>
<dbReference type="FunFam" id="1.10.220.150:FF:000003">
    <property type="entry name" value="ARF GTPase-activating protein GIT2 isoform 1"/>
    <property type="match status" value="1"/>
</dbReference>
<dbReference type="GO" id="GO:0007420">
    <property type="term" value="P:brain development"/>
    <property type="evidence" value="ECO:0007669"/>
    <property type="project" value="InterPro"/>
</dbReference>
<evidence type="ECO:0000256" key="6">
    <source>
        <dbReference type="ARBA" id="ARBA00023043"/>
    </source>
</evidence>
<gene>
    <name evidence="11" type="primary">git2b</name>
</gene>
<dbReference type="PRINTS" id="PR00405">
    <property type="entry name" value="REVINTRACTNG"/>
</dbReference>
<dbReference type="Proteomes" id="UP000314980">
    <property type="component" value="Unassembled WGS sequence"/>
</dbReference>
<feature type="region of interest" description="Disordered" evidence="9">
    <location>
        <begin position="378"/>
        <end position="413"/>
    </location>
</feature>
<keyword evidence="1" id="KW-0343">GTPase activation</keyword>
<dbReference type="Gene3D" id="1.10.220.150">
    <property type="entry name" value="Arf GTPase activating protein"/>
    <property type="match status" value="1"/>
</dbReference>
<proteinExistence type="predicted"/>
<keyword evidence="5" id="KW-0862">Zinc</keyword>
<dbReference type="SMART" id="SM00555">
    <property type="entry name" value="GIT"/>
    <property type="match status" value="2"/>
</dbReference>
<dbReference type="GO" id="GO:0005096">
    <property type="term" value="F:GTPase activator activity"/>
    <property type="evidence" value="ECO:0007669"/>
    <property type="project" value="UniProtKB-KW"/>
</dbReference>
<dbReference type="FunFam" id="1.25.40.20:FF:000013">
    <property type="entry name" value="ARF GTPase-activating protein GIT1 isoform 1"/>
    <property type="match status" value="1"/>
</dbReference>
<dbReference type="PROSITE" id="PS50297">
    <property type="entry name" value="ANK_REP_REGION"/>
    <property type="match status" value="1"/>
</dbReference>
<evidence type="ECO:0000256" key="8">
    <source>
        <dbReference type="PROSITE-ProRule" id="PRU00288"/>
    </source>
</evidence>
<dbReference type="InterPro" id="IPR038508">
    <property type="entry name" value="ArfGAP_dom_sf"/>
</dbReference>
<sequence>MSKRVRSREVCADCSAPEPRWASVNRGVLICDECCSIHRGLGRHSSQVRHLTHSPWPPSQLQMVQTLYGNGANSIWEHSLLDPSSSVSGKRKANPQDRVHPNKTEFIKAKYQMLAYVHRMPCREDDSVTAKDLSKQLHSSVRTGNLETCLRLLSLGAQANFFHPEKGNTPLHIAAKAGQMLQAELLAVYGADPGALDSSGKTPIDYARQAGHQELAERLVEIQYELTDRLTFYLCGRRPDHRNGQHFIIPQMADSLDLSEFAKAAKKKLQSLSNHQFEELAMDVYDEVDRRETDAVWLATQNHSTLVTDTTVVPFLPVNPEYSSTRNQGRQKLARFSAHEFATLVIDILTDAKRRQWGNSCDSPKENVELILQGIDSRHNSESQDNDQPDYDSVASDEDPVQEATCGDSCNDGRTKLNSLQSENSTLRWQTPSGQQHLQGPFGRHPPRGGRAMSMYETGSTPRQYPHRAETARHEDGVILQPFPTNIGRGPLGTAASSLPTFPSSLSWSWDERSRRGCSLEGRSTMLENDCDTTPNHSELEETGPPSTSDAVEPEEEGEEDATLPCTEDVICKTEQITKNIQELLRAAQETKHESFLPCSEKICMAVTEMAALFPKRPSSETVRGSLCLLTSSASRLHGECQKAADHNPCPSDIQLVTQQVIQCAYDIAKAAKQLVTVTTKENNN</sequence>
<dbReference type="Pfam" id="PF01412">
    <property type="entry name" value="ArfGap"/>
    <property type="match status" value="1"/>
</dbReference>
<dbReference type="InterPro" id="IPR001164">
    <property type="entry name" value="ArfGAP_dom"/>
</dbReference>
<dbReference type="Pfam" id="PF12796">
    <property type="entry name" value="Ank_2"/>
    <property type="match status" value="1"/>
</dbReference>
<dbReference type="GO" id="GO:0098793">
    <property type="term" value="C:presynapse"/>
    <property type="evidence" value="ECO:0007669"/>
    <property type="project" value="GOC"/>
</dbReference>
<feature type="compositionally biased region" description="Acidic residues" evidence="9">
    <location>
        <begin position="552"/>
        <end position="562"/>
    </location>
</feature>
<evidence type="ECO:0000256" key="1">
    <source>
        <dbReference type="ARBA" id="ARBA00022468"/>
    </source>
</evidence>
<dbReference type="SMART" id="SM00105">
    <property type="entry name" value="ArfGap"/>
    <property type="match status" value="1"/>
</dbReference>
<evidence type="ECO:0000256" key="3">
    <source>
        <dbReference type="ARBA" id="ARBA00022737"/>
    </source>
</evidence>
<evidence type="ECO:0000256" key="5">
    <source>
        <dbReference type="ARBA" id="ARBA00022833"/>
    </source>
</evidence>
<dbReference type="SMART" id="SM00248">
    <property type="entry name" value="ANK"/>
    <property type="match status" value="3"/>
</dbReference>
<dbReference type="Gene3D" id="1.25.40.20">
    <property type="entry name" value="Ankyrin repeat-containing domain"/>
    <property type="match status" value="1"/>
</dbReference>
<dbReference type="InterPro" id="IPR036770">
    <property type="entry name" value="Ankyrin_rpt-contain_sf"/>
</dbReference>
<dbReference type="InterPro" id="IPR047161">
    <property type="entry name" value="GIT-like"/>
</dbReference>
<dbReference type="GO" id="GO:0008277">
    <property type="term" value="P:regulation of G protein-coupled receptor signaling pathway"/>
    <property type="evidence" value="ECO:0007669"/>
    <property type="project" value="TreeGrafter"/>
</dbReference>
<dbReference type="GeneTree" id="ENSGT00940000156383"/>
<keyword evidence="2" id="KW-0479">Metal-binding</keyword>
<dbReference type="Pfam" id="PF12205">
    <property type="entry name" value="GIT1_C"/>
    <property type="match status" value="1"/>
</dbReference>
<evidence type="ECO:0000313" key="11">
    <source>
        <dbReference type="Ensembl" id="ENSLCAP00010018499.1"/>
    </source>
</evidence>
<evidence type="ECO:0000256" key="7">
    <source>
        <dbReference type="PROSITE-ProRule" id="PRU00023"/>
    </source>
</evidence>
<dbReference type="InterPro" id="IPR037278">
    <property type="entry name" value="ARFGAP/RecO"/>
</dbReference>
<feature type="region of interest" description="Disordered" evidence="9">
    <location>
        <begin position="525"/>
        <end position="563"/>
    </location>
</feature>
<dbReference type="Pfam" id="PF08518">
    <property type="entry name" value="GIT_SHD"/>
    <property type="match status" value="2"/>
</dbReference>
<dbReference type="GO" id="GO:0031267">
    <property type="term" value="F:small GTPase binding"/>
    <property type="evidence" value="ECO:0007669"/>
    <property type="project" value="TreeGrafter"/>
</dbReference>
<organism evidence="11 12">
    <name type="scientific">Lates calcarifer</name>
    <name type="common">Barramundi</name>
    <name type="synonym">Holocentrus calcarifer</name>
    <dbReference type="NCBI Taxonomy" id="8187"/>
    <lineage>
        <taxon>Eukaryota</taxon>
        <taxon>Metazoa</taxon>
        <taxon>Chordata</taxon>
        <taxon>Craniata</taxon>
        <taxon>Vertebrata</taxon>
        <taxon>Euteleostomi</taxon>
        <taxon>Actinopterygii</taxon>
        <taxon>Neopterygii</taxon>
        <taxon>Teleostei</taxon>
        <taxon>Neoteleostei</taxon>
        <taxon>Acanthomorphata</taxon>
        <taxon>Carangaria</taxon>
        <taxon>Carangaria incertae sedis</taxon>
        <taxon>Centropomidae</taxon>
        <taxon>Lates</taxon>
    </lineage>
</organism>
<evidence type="ECO:0000256" key="9">
    <source>
        <dbReference type="SAM" id="MobiDB-lite"/>
    </source>
</evidence>
<dbReference type="InterPro" id="IPR002110">
    <property type="entry name" value="Ankyrin_rpt"/>
</dbReference>
<dbReference type="PANTHER" id="PTHR46097:SF2">
    <property type="entry name" value="G PROTEIN-COUPLED RECEPTOR KINASE INTERACTING ARFGAP 2 ISOFORM X1"/>
    <property type="match status" value="1"/>
</dbReference>
<dbReference type="GO" id="GO:0032012">
    <property type="term" value="P:regulation of ARF protein signal transduction"/>
    <property type="evidence" value="ECO:0007669"/>
    <property type="project" value="InterPro"/>
</dbReference>
<feature type="repeat" description="ANK" evidence="7">
    <location>
        <begin position="166"/>
        <end position="198"/>
    </location>
</feature>
<evidence type="ECO:0000259" key="10">
    <source>
        <dbReference type="PROSITE" id="PS50115"/>
    </source>
</evidence>
<dbReference type="AlphaFoldDB" id="A0A4W6D193"/>
<reference evidence="11" key="3">
    <citation type="submission" date="2025-09" db="UniProtKB">
        <authorList>
            <consortium name="Ensembl"/>
        </authorList>
    </citation>
    <scope>IDENTIFICATION</scope>
</reference>
<protein>
    <submittedName>
        <fullName evidence="11">G protein-coupled receptor kinase interacting ArfGAP 2b</fullName>
    </submittedName>
</protein>
<dbReference type="PANTHER" id="PTHR46097">
    <property type="entry name" value="G PROTEIN-COUPLED RECEPTOR KINASE INTERACTING ARFGAP"/>
    <property type="match status" value="1"/>
</dbReference>
<evidence type="ECO:0000256" key="4">
    <source>
        <dbReference type="ARBA" id="ARBA00022771"/>
    </source>
</evidence>
<keyword evidence="12" id="KW-1185">Reference proteome</keyword>
<dbReference type="GO" id="GO:0036465">
    <property type="term" value="P:synaptic vesicle recycling"/>
    <property type="evidence" value="ECO:0007669"/>
    <property type="project" value="TreeGrafter"/>
</dbReference>
<dbReference type="SUPFAM" id="SSF48403">
    <property type="entry name" value="Ankyrin repeat"/>
    <property type="match status" value="1"/>
</dbReference>
<accession>A0A4W6D193</accession>
<keyword evidence="3" id="KW-0677">Repeat</keyword>
<dbReference type="PROSITE" id="PS50115">
    <property type="entry name" value="ARFGAP"/>
    <property type="match status" value="1"/>
</dbReference>
<dbReference type="SUPFAM" id="SSF57863">
    <property type="entry name" value="ArfGap/RecO-like zinc finger"/>
    <property type="match status" value="1"/>
</dbReference>
<dbReference type="InterPro" id="IPR013724">
    <property type="entry name" value="GIT_SHD"/>
</dbReference>
<keyword evidence="6 7" id="KW-0040">ANK repeat</keyword>
<dbReference type="PROSITE" id="PS50088">
    <property type="entry name" value="ANK_REPEAT"/>
    <property type="match status" value="1"/>
</dbReference>
<keyword evidence="4 8" id="KW-0863">Zinc-finger</keyword>
<reference evidence="12" key="1">
    <citation type="submission" date="2015-09" db="EMBL/GenBank/DDBJ databases">
        <authorList>
            <person name="Sai Rama Sridatta P."/>
        </authorList>
    </citation>
    <scope>NUCLEOTIDE SEQUENCE [LARGE SCALE GENOMIC DNA]</scope>
</reference>
<dbReference type="InterPro" id="IPR022018">
    <property type="entry name" value="GIT1_C"/>
</dbReference>
<feature type="compositionally biased region" description="Acidic residues" evidence="9">
    <location>
        <begin position="384"/>
        <end position="401"/>
    </location>
</feature>
<reference evidence="11" key="2">
    <citation type="submission" date="2025-08" db="UniProtKB">
        <authorList>
            <consortium name="Ensembl"/>
        </authorList>
    </citation>
    <scope>IDENTIFICATION</scope>
</reference>
<evidence type="ECO:0000256" key="2">
    <source>
        <dbReference type="ARBA" id="ARBA00022723"/>
    </source>
</evidence>